<organism evidence="2 3">
    <name type="scientific">Lentzea albida</name>
    <dbReference type="NCBI Taxonomy" id="65499"/>
    <lineage>
        <taxon>Bacteria</taxon>
        <taxon>Bacillati</taxon>
        <taxon>Actinomycetota</taxon>
        <taxon>Actinomycetes</taxon>
        <taxon>Pseudonocardiales</taxon>
        <taxon>Pseudonocardiaceae</taxon>
        <taxon>Lentzea</taxon>
    </lineage>
</organism>
<keyword evidence="3" id="KW-1185">Reference proteome</keyword>
<name>A0A1H9VJB8_9PSEU</name>
<dbReference type="AlphaFoldDB" id="A0A1H9VJB8"/>
<dbReference type="STRING" id="65499.SAMN04488000_118139"/>
<dbReference type="InterPro" id="IPR005039">
    <property type="entry name" value="Ant_C"/>
</dbReference>
<dbReference type="OrthoDB" id="9812611at2"/>
<gene>
    <name evidence="2" type="ORF">SAMN04488000_118139</name>
</gene>
<dbReference type="EMBL" id="FOFV01000018">
    <property type="protein sequence ID" value="SES21303.1"/>
    <property type="molecule type" value="Genomic_DNA"/>
</dbReference>
<evidence type="ECO:0000313" key="2">
    <source>
        <dbReference type="EMBL" id="SES21303.1"/>
    </source>
</evidence>
<proteinExistence type="predicted"/>
<reference evidence="3" key="1">
    <citation type="submission" date="2016-10" db="EMBL/GenBank/DDBJ databases">
        <authorList>
            <person name="Varghese N."/>
            <person name="Submissions S."/>
        </authorList>
    </citation>
    <scope>NUCLEOTIDE SEQUENCE [LARGE SCALE GENOMIC DNA]</scope>
    <source>
        <strain evidence="3">DSM 44437</strain>
    </source>
</reference>
<dbReference type="GO" id="GO:0003677">
    <property type="term" value="F:DNA binding"/>
    <property type="evidence" value="ECO:0007669"/>
    <property type="project" value="InterPro"/>
</dbReference>
<sequence>MTEINLFTSNMGLEPEHFGLTRDGTGFVLALPFARALGKRDAHDALRLLDADEWCPHIVRADGTAVRENVILEDGIWELIFVSRTPTAKAIKARVKAILRQLRETGVVDMRPDLSDPLLELQRASESLSRSVALALAERKRAESAESNVRALTPAANAWAAFLDAGRSMEVGAAAKCLAAHGVDTGRTRLYSLLREWRWVFQRSREPMGSAVERGYVRLALDKPHTNPKTGEEEDGSARTRITGKGLERLADHFGVRLDLDIVNQYLEQQERAA</sequence>
<evidence type="ECO:0000313" key="3">
    <source>
        <dbReference type="Proteomes" id="UP000199503"/>
    </source>
</evidence>
<accession>A0A1H9VJB8</accession>
<protein>
    <submittedName>
        <fullName evidence="2">Prophage antirepressor</fullName>
    </submittedName>
</protein>
<evidence type="ECO:0000259" key="1">
    <source>
        <dbReference type="Pfam" id="PF03374"/>
    </source>
</evidence>
<dbReference type="Proteomes" id="UP000199503">
    <property type="component" value="Unassembled WGS sequence"/>
</dbReference>
<dbReference type="Pfam" id="PF03374">
    <property type="entry name" value="ANT"/>
    <property type="match status" value="1"/>
</dbReference>
<feature type="domain" description="Antirepressor protein C-terminal" evidence="1">
    <location>
        <begin position="148"/>
        <end position="254"/>
    </location>
</feature>
<dbReference type="RefSeq" id="WP_089923116.1">
    <property type="nucleotide sequence ID" value="NZ_FOFV01000018.1"/>
</dbReference>